<dbReference type="OrthoDB" id="9788272at2"/>
<keyword evidence="2" id="KW-0808">Transferase</keyword>
<dbReference type="SUPFAM" id="SSF53448">
    <property type="entry name" value="Nucleotide-diphospho-sugar transferases"/>
    <property type="match status" value="1"/>
</dbReference>
<dbReference type="Pfam" id="PF00483">
    <property type="entry name" value="NTP_transferase"/>
    <property type="match status" value="1"/>
</dbReference>
<protein>
    <submittedName>
        <fullName evidence="2">D-glycero-alpha-D-manno-heptose 1-phosphate guanylyltransferase</fullName>
    </submittedName>
</protein>
<dbReference type="CDD" id="cd06915">
    <property type="entry name" value="NTP_transferase_WcbM_like"/>
    <property type="match status" value="1"/>
</dbReference>
<dbReference type="Gene3D" id="3.90.550.10">
    <property type="entry name" value="Spore Coat Polysaccharide Biosynthesis Protein SpsA, Chain A"/>
    <property type="match status" value="1"/>
</dbReference>
<dbReference type="PANTHER" id="PTHR22572">
    <property type="entry name" value="SUGAR-1-PHOSPHATE GUANYL TRANSFERASE"/>
    <property type="match status" value="1"/>
</dbReference>
<keyword evidence="2" id="KW-0548">Nucleotidyltransferase</keyword>
<dbReference type="InterPro" id="IPR005835">
    <property type="entry name" value="NTP_transferase_dom"/>
</dbReference>
<dbReference type="GO" id="GO:0016779">
    <property type="term" value="F:nucleotidyltransferase activity"/>
    <property type="evidence" value="ECO:0007669"/>
    <property type="project" value="UniProtKB-KW"/>
</dbReference>
<dbReference type="STRING" id="1121391.SAMN02745206_03470"/>
<dbReference type="EMBL" id="FQVB01000049">
    <property type="protein sequence ID" value="SHG21003.1"/>
    <property type="molecule type" value="Genomic_DNA"/>
</dbReference>
<gene>
    <name evidence="2" type="ORF">SAMN02745206_03470</name>
</gene>
<dbReference type="InterPro" id="IPR029044">
    <property type="entry name" value="Nucleotide-diphossugar_trans"/>
</dbReference>
<reference evidence="3" key="1">
    <citation type="submission" date="2016-11" db="EMBL/GenBank/DDBJ databases">
        <authorList>
            <person name="Varghese N."/>
            <person name="Submissions S."/>
        </authorList>
    </citation>
    <scope>NUCLEOTIDE SEQUENCE [LARGE SCALE GENOMIC DNA]</scope>
    <source>
        <strain evidence="3">DSM 9756</strain>
    </source>
</reference>
<name>A0A1M5HYX3_9BACT</name>
<organism evidence="2 3">
    <name type="scientific">Desulfacinum infernum DSM 9756</name>
    <dbReference type="NCBI Taxonomy" id="1121391"/>
    <lineage>
        <taxon>Bacteria</taxon>
        <taxon>Pseudomonadati</taxon>
        <taxon>Thermodesulfobacteriota</taxon>
        <taxon>Syntrophobacteria</taxon>
        <taxon>Syntrophobacterales</taxon>
        <taxon>Syntrophobacteraceae</taxon>
        <taxon>Desulfacinum</taxon>
    </lineage>
</organism>
<evidence type="ECO:0000259" key="1">
    <source>
        <dbReference type="Pfam" id="PF00483"/>
    </source>
</evidence>
<feature type="domain" description="Nucleotidyl transferase" evidence="1">
    <location>
        <begin position="16"/>
        <end position="241"/>
    </location>
</feature>
<dbReference type="InterPro" id="IPR050486">
    <property type="entry name" value="Mannose-1P_guanyltransferase"/>
</dbReference>
<dbReference type="RefSeq" id="WP_073041746.1">
    <property type="nucleotide sequence ID" value="NZ_FQVB01000049.1"/>
</dbReference>
<evidence type="ECO:0000313" key="3">
    <source>
        <dbReference type="Proteomes" id="UP000184076"/>
    </source>
</evidence>
<proteinExistence type="predicted"/>
<keyword evidence="3" id="KW-1185">Reference proteome</keyword>
<sequence>MSTFHGRCGGQPLRTALVLAGGLGTRLRPVVSDRPKPLAQVGGEPFLGRLLRRLKAQGLERVVLCVGHLWERIADYVGDGAPWGLDVVLSVERTPLGTAGALKNAERHVEGPFFVLNGDTFLDVSLAAMARFHEENGWLATMAVTRVEDAGRFGLVEKDFRGRLLSFNEKKGIPGAPGWVNGGVYLFERRVLGLIPAGRPVSLEQEVFPGLIERGEAVGCFAAPGYFIDIGTPESFFKSQKEREYLP</sequence>
<dbReference type="AlphaFoldDB" id="A0A1M5HYX3"/>
<dbReference type="Proteomes" id="UP000184076">
    <property type="component" value="Unassembled WGS sequence"/>
</dbReference>
<accession>A0A1M5HYX3</accession>
<evidence type="ECO:0000313" key="2">
    <source>
        <dbReference type="EMBL" id="SHG21003.1"/>
    </source>
</evidence>